<dbReference type="SMART" id="SM00075">
    <property type="entry name" value="HYDRO"/>
    <property type="match status" value="1"/>
</dbReference>
<dbReference type="GO" id="GO:0005199">
    <property type="term" value="F:structural constituent of cell wall"/>
    <property type="evidence" value="ECO:0007669"/>
    <property type="project" value="InterPro"/>
</dbReference>
<evidence type="ECO:0000256" key="1">
    <source>
        <dbReference type="ARBA" id="ARBA00004191"/>
    </source>
</evidence>
<feature type="chain" id="PRO_5041018408" description="Hydrophobin" evidence="6">
    <location>
        <begin position="20"/>
        <end position="140"/>
    </location>
</feature>
<dbReference type="Pfam" id="PF01185">
    <property type="entry name" value="Hydrophobin"/>
    <property type="match status" value="1"/>
</dbReference>
<dbReference type="GO" id="GO:0009277">
    <property type="term" value="C:fungal-type cell wall"/>
    <property type="evidence" value="ECO:0007669"/>
    <property type="project" value="InterPro"/>
</dbReference>
<keyword evidence="4 6" id="KW-0964">Secreted</keyword>
<name>A0A9W8J4T9_9AGAR</name>
<protein>
    <recommendedName>
        <fullName evidence="6">Hydrophobin</fullName>
    </recommendedName>
</protein>
<feature type="region of interest" description="Disordered" evidence="7">
    <location>
        <begin position="30"/>
        <end position="63"/>
    </location>
</feature>
<keyword evidence="3 6" id="KW-0134">Cell wall</keyword>
<keyword evidence="5 6" id="KW-1015">Disulfide bond</keyword>
<dbReference type="OrthoDB" id="4225815at2759"/>
<feature type="non-terminal residue" evidence="8">
    <location>
        <position position="140"/>
    </location>
</feature>
<evidence type="ECO:0000256" key="7">
    <source>
        <dbReference type="SAM" id="MobiDB-lite"/>
    </source>
</evidence>
<dbReference type="Proteomes" id="UP001140091">
    <property type="component" value="Unassembled WGS sequence"/>
</dbReference>
<comment type="similarity">
    <text evidence="2 6">Belongs to the fungal hydrophobin family.</text>
</comment>
<dbReference type="EMBL" id="JANBPK010000925">
    <property type="protein sequence ID" value="KAJ2928486.1"/>
    <property type="molecule type" value="Genomic_DNA"/>
</dbReference>
<evidence type="ECO:0000256" key="5">
    <source>
        <dbReference type="ARBA" id="ARBA00023157"/>
    </source>
</evidence>
<dbReference type="InterPro" id="IPR001338">
    <property type="entry name" value="Class_I_Hydrophobin"/>
</dbReference>
<evidence type="ECO:0000256" key="3">
    <source>
        <dbReference type="ARBA" id="ARBA00022512"/>
    </source>
</evidence>
<evidence type="ECO:0000256" key="6">
    <source>
        <dbReference type="RuleBase" id="RU365009"/>
    </source>
</evidence>
<dbReference type="CDD" id="cd23507">
    <property type="entry name" value="hydrophobin_I"/>
    <property type="match status" value="1"/>
</dbReference>
<evidence type="ECO:0000256" key="2">
    <source>
        <dbReference type="ARBA" id="ARBA00010446"/>
    </source>
</evidence>
<organism evidence="8 9">
    <name type="scientific">Candolleomyces eurysporus</name>
    <dbReference type="NCBI Taxonomy" id="2828524"/>
    <lineage>
        <taxon>Eukaryota</taxon>
        <taxon>Fungi</taxon>
        <taxon>Dikarya</taxon>
        <taxon>Basidiomycota</taxon>
        <taxon>Agaricomycotina</taxon>
        <taxon>Agaricomycetes</taxon>
        <taxon>Agaricomycetidae</taxon>
        <taxon>Agaricales</taxon>
        <taxon>Agaricineae</taxon>
        <taxon>Psathyrellaceae</taxon>
        <taxon>Candolleomyces</taxon>
    </lineage>
</organism>
<keyword evidence="6" id="KW-0732">Signal</keyword>
<comment type="caution">
    <text evidence="8">The sequence shown here is derived from an EMBL/GenBank/DDBJ whole genome shotgun (WGS) entry which is preliminary data.</text>
</comment>
<gene>
    <name evidence="8" type="ORF">H1R20_g8628</name>
</gene>
<reference evidence="8" key="1">
    <citation type="submission" date="2022-06" db="EMBL/GenBank/DDBJ databases">
        <title>Genome Sequence of Candolleomyces eurysporus.</title>
        <authorList>
            <person name="Buettner E."/>
        </authorList>
    </citation>
    <scope>NUCLEOTIDE SEQUENCE</scope>
    <source>
        <strain evidence="8">VTCC 930004</strain>
    </source>
</reference>
<accession>A0A9W8J4T9</accession>
<evidence type="ECO:0000256" key="4">
    <source>
        <dbReference type="ARBA" id="ARBA00022525"/>
    </source>
</evidence>
<sequence length="140" mass="14525">MRASIVFAFLAFVFTLVGAMPSGGHNARRLAEGLPPLPPVRRSPTPVELAPRHKPSGTSQCNTGPVQCCNKVASSNDKSLKGLLGLLGINIPGTQTIGLNCSPIGIGLGGNQCNKQTVCCQNNSYNGLISLGCSPINLKL</sequence>
<comment type="subcellular location">
    <subcellularLocation>
        <location evidence="1 6">Secreted</location>
        <location evidence="1 6">Cell wall</location>
    </subcellularLocation>
</comment>
<keyword evidence="9" id="KW-1185">Reference proteome</keyword>
<dbReference type="AlphaFoldDB" id="A0A9W8J4T9"/>
<evidence type="ECO:0000313" key="9">
    <source>
        <dbReference type="Proteomes" id="UP001140091"/>
    </source>
</evidence>
<feature type="signal peptide" evidence="6">
    <location>
        <begin position="1"/>
        <end position="19"/>
    </location>
</feature>
<evidence type="ECO:0000313" key="8">
    <source>
        <dbReference type="EMBL" id="KAJ2928486.1"/>
    </source>
</evidence>
<proteinExistence type="inferred from homology"/>